<feature type="domain" description="Actin-like protein N-terminal" evidence="1">
    <location>
        <begin position="12"/>
        <end position="144"/>
    </location>
</feature>
<dbReference type="EMBL" id="FOAT01000020">
    <property type="protein sequence ID" value="SEL32583.1"/>
    <property type="molecule type" value="Genomic_DNA"/>
</dbReference>
<evidence type="ECO:0000313" key="3">
    <source>
        <dbReference type="Proteomes" id="UP000186015"/>
    </source>
</evidence>
<dbReference type="AlphaFoldDB" id="A0A1H7PA13"/>
<dbReference type="InterPro" id="IPR043129">
    <property type="entry name" value="ATPase_NBD"/>
</dbReference>
<proteinExistence type="predicted"/>
<dbReference type="Proteomes" id="UP000186015">
    <property type="component" value="Unassembled WGS sequence"/>
</dbReference>
<organism evidence="2 3">
    <name type="scientific">Ruminococcus albus</name>
    <dbReference type="NCBI Taxonomy" id="1264"/>
    <lineage>
        <taxon>Bacteria</taxon>
        <taxon>Bacillati</taxon>
        <taxon>Bacillota</taxon>
        <taxon>Clostridia</taxon>
        <taxon>Eubacteriales</taxon>
        <taxon>Oscillospiraceae</taxon>
        <taxon>Ruminococcus</taxon>
    </lineage>
</organism>
<dbReference type="SUPFAM" id="SSF53067">
    <property type="entry name" value="Actin-like ATPase domain"/>
    <property type="match status" value="2"/>
</dbReference>
<reference evidence="2 3" key="1">
    <citation type="submission" date="2016-10" db="EMBL/GenBank/DDBJ databases">
        <authorList>
            <person name="de Groot N.N."/>
        </authorList>
    </citation>
    <scope>NUCLEOTIDE SEQUENCE [LARGE SCALE GENOMIC DNA]</scope>
    <source>
        <strain evidence="2 3">KH2T6</strain>
    </source>
</reference>
<dbReference type="InterPro" id="IPR040607">
    <property type="entry name" value="ALP_N"/>
</dbReference>
<sequence>MRELKNGTKIIGVDHGYGNIKTANTIMPTGITAYQTAPTFEGNILQYDGVYYRIGEGHKAFIADKSMDEDFYLLTLAAIAQELRCSYCTEADVHIAAGLPLTWVKTQREDFRRYIMKNKNVKFTFNDVAYKLHIAGCSIYPQGYPAVVDRLSQLTGVNLLADIGNGTMNIMFINNKRPIESKCYTEKLGVNQCIIAAKNAVMDKFCTKIDESIIEQVIRTGKADISEKYLNCITETIRKYCAELFQTLAKYEYDPELMRLYVTGGGGCIIKNFGQYDISRVTIIDDICAAAKGYETIAYEQLKKEG</sequence>
<dbReference type="CDD" id="cd10227">
    <property type="entry name" value="ASKHA_NBD_ParM-like"/>
    <property type="match status" value="1"/>
</dbReference>
<evidence type="ECO:0000259" key="1">
    <source>
        <dbReference type="Pfam" id="PF17989"/>
    </source>
</evidence>
<accession>A0A1H7PA13</accession>
<dbReference type="RefSeq" id="WP_074835612.1">
    <property type="nucleotide sequence ID" value="NZ_FOAT01000020.1"/>
</dbReference>
<gene>
    <name evidence="2" type="ORF">SAMN05216469_12016</name>
</gene>
<name>A0A1H7PA13_RUMAL</name>
<protein>
    <submittedName>
        <fullName evidence="2">Plasmid segregation protein ParM</fullName>
    </submittedName>
</protein>
<evidence type="ECO:0000313" key="2">
    <source>
        <dbReference type="EMBL" id="SEL32583.1"/>
    </source>
</evidence>
<dbReference type="OrthoDB" id="9769994at2"/>
<dbReference type="Gene3D" id="3.30.420.40">
    <property type="match status" value="2"/>
</dbReference>
<dbReference type="Pfam" id="PF17989">
    <property type="entry name" value="ALP_N"/>
    <property type="match status" value="1"/>
</dbReference>